<name>A0A0F9R5C2_9ZZZZ</name>
<protein>
    <submittedName>
        <fullName evidence="1">Uncharacterized protein</fullName>
    </submittedName>
</protein>
<accession>A0A0F9R5C2</accession>
<dbReference type="AlphaFoldDB" id="A0A0F9R5C2"/>
<gene>
    <name evidence="1" type="ORF">LCGC14_0692730</name>
</gene>
<sequence length="82" mass="9091">LDINWLTPNNENSTTILSIAELMYSSLTQTHLAINSHHTNAKRVEVTGEGELKYVLDGEVKTAQKLVITIEPASLNVICKEQ</sequence>
<dbReference type="SUPFAM" id="SSF111331">
    <property type="entry name" value="NAD kinase/diacylglycerol kinase-like"/>
    <property type="match status" value="1"/>
</dbReference>
<organism evidence="1">
    <name type="scientific">marine sediment metagenome</name>
    <dbReference type="NCBI Taxonomy" id="412755"/>
    <lineage>
        <taxon>unclassified sequences</taxon>
        <taxon>metagenomes</taxon>
        <taxon>ecological metagenomes</taxon>
    </lineage>
</organism>
<reference evidence="1" key="1">
    <citation type="journal article" date="2015" name="Nature">
        <title>Complex archaea that bridge the gap between prokaryotes and eukaryotes.</title>
        <authorList>
            <person name="Spang A."/>
            <person name="Saw J.H."/>
            <person name="Jorgensen S.L."/>
            <person name="Zaremba-Niedzwiedzka K."/>
            <person name="Martijn J."/>
            <person name="Lind A.E."/>
            <person name="van Eijk R."/>
            <person name="Schleper C."/>
            <person name="Guy L."/>
            <person name="Ettema T.J."/>
        </authorList>
    </citation>
    <scope>NUCLEOTIDE SEQUENCE</scope>
</reference>
<feature type="non-terminal residue" evidence="1">
    <location>
        <position position="1"/>
    </location>
</feature>
<proteinExistence type="predicted"/>
<evidence type="ECO:0000313" key="1">
    <source>
        <dbReference type="EMBL" id="KKN44487.1"/>
    </source>
</evidence>
<comment type="caution">
    <text evidence="1">The sequence shown here is derived from an EMBL/GenBank/DDBJ whole genome shotgun (WGS) entry which is preliminary data.</text>
</comment>
<dbReference type="InterPro" id="IPR016064">
    <property type="entry name" value="NAD/diacylglycerol_kinase_sf"/>
</dbReference>
<dbReference type="EMBL" id="LAZR01001448">
    <property type="protein sequence ID" value="KKN44487.1"/>
    <property type="molecule type" value="Genomic_DNA"/>
</dbReference>